<evidence type="ECO:0000313" key="1">
    <source>
        <dbReference type="EMBL" id="OUM87556.1"/>
    </source>
</evidence>
<evidence type="ECO:0000313" key="2">
    <source>
        <dbReference type="Proteomes" id="UP000196475"/>
    </source>
</evidence>
<protein>
    <submittedName>
        <fullName evidence="1">Uncharacterized protein</fullName>
    </submittedName>
</protein>
<dbReference type="EMBL" id="LZRT01000073">
    <property type="protein sequence ID" value="OUM87556.1"/>
    <property type="molecule type" value="Genomic_DNA"/>
</dbReference>
<organism evidence="1 2">
    <name type="scientific">Bacillus thermozeamaize</name>
    <dbReference type="NCBI Taxonomy" id="230954"/>
    <lineage>
        <taxon>Bacteria</taxon>
        <taxon>Bacillati</taxon>
        <taxon>Bacillota</taxon>
        <taxon>Bacilli</taxon>
        <taxon>Bacillales</taxon>
        <taxon>Bacillaceae</taxon>
        <taxon>Bacillus</taxon>
    </lineage>
</organism>
<dbReference type="Proteomes" id="UP000196475">
    <property type="component" value="Unassembled WGS sequence"/>
</dbReference>
<comment type="caution">
    <text evidence="1">The sequence shown here is derived from an EMBL/GenBank/DDBJ whole genome shotgun (WGS) entry which is preliminary data.</text>
</comment>
<accession>A0A1Y3PN53</accession>
<proteinExistence type="predicted"/>
<reference evidence="2" key="1">
    <citation type="submission" date="2016-06" db="EMBL/GenBank/DDBJ databases">
        <authorList>
            <person name="Nascimento L."/>
            <person name="Pereira R.V."/>
            <person name="Martins L.F."/>
            <person name="Quaggio R.B."/>
            <person name="Silva A.M."/>
            <person name="Setubal J.C."/>
        </authorList>
    </citation>
    <scope>NUCLEOTIDE SEQUENCE [LARGE SCALE GENOMIC DNA]</scope>
</reference>
<gene>
    <name evidence="1" type="ORF">BAA01_06600</name>
</gene>
<name>A0A1Y3PN53_9BACI</name>
<sequence>MAWDEESFGEYVRRCWDSFEMDRLHEAYRQSVLVSCAIADQIAQRERVRIRDVKLDEWGNYTSETAFEDKFTSETPYPRCYLTEHTVEGQTVYQLSYDGMLPLYFETNFNTKTALRNFERERLQELSRYHNAVRDYYLRATSDTVKLWPKEIKTFSRAFIYVCHFFGNLVIRDLDNRNRSILINAARLCGFISGDEWERLEFMESGYLDFDKKNHVSVFISSQEIGLKMVEYVKNLYRNGHRFRVEKVPING</sequence>
<dbReference type="AlphaFoldDB" id="A0A1Y3PN53"/>